<dbReference type="SUPFAM" id="SSF50475">
    <property type="entry name" value="FMN-binding split barrel"/>
    <property type="match status" value="1"/>
</dbReference>
<comment type="caution">
    <text evidence="4">The sequence shown here is derived from an EMBL/GenBank/DDBJ whole genome shotgun (WGS) entry which is preliminary data.</text>
</comment>
<evidence type="ECO:0000259" key="3">
    <source>
        <dbReference type="SMART" id="SM00903"/>
    </source>
</evidence>
<feature type="domain" description="Flavin reductase like" evidence="3">
    <location>
        <begin position="60"/>
        <end position="208"/>
    </location>
</feature>
<dbReference type="AlphaFoldDB" id="A0A512IJF1"/>
<dbReference type="GO" id="GO:0010181">
    <property type="term" value="F:FMN binding"/>
    <property type="evidence" value="ECO:0007669"/>
    <property type="project" value="InterPro"/>
</dbReference>
<dbReference type="InterPro" id="IPR012349">
    <property type="entry name" value="Split_barrel_FMN-bd"/>
</dbReference>
<organism evidence="4 5">
    <name type="scientific">Methylobacterium haplocladii</name>
    <dbReference type="NCBI Taxonomy" id="1176176"/>
    <lineage>
        <taxon>Bacteria</taxon>
        <taxon>Pseudomonadati</taxon>
        <taxon>Pseudomonadota</taxon>
        <taxon>Alphaproteobacteria</taxon>
        <taxon>Hyphomicrobiales</taxon>
        <taxon>Methylobacteriaceae</taxon>
        <taxon>Methylobacterium</taxon>
    </lineage>
</organism>
<protein>
    <recommendedName>
        <fullName evidence="3">Flavin reductase like domain-containing protein</fullName>
    </recommendedName>
</protein>
<accession>A0A512IJF1</accession>
<dbReference type="PANTHER" id="PTHR30466:SF11">
    <property type="entry name" value="FLAVIN-DEPENDENT MONOOXYGENASE, REDUCTASE SUBUNIT HSAB"/>
    <property type="match status" value="1"/>
</dbReference>
<dbReference type="InterPro" id="IPR050268">
    <property type="entry name" value="NADH-dep_flavin_reductase"/>
</dbReference>
<dbReference type="InterPro" id="IPR002563">
    <property type="entry name" value="Flavin_Rdtase-like_dom"/>
</dbReference>
<dbReference type="SMART" id="SM00903">
    <property type="entry name" value="Flavin_Reduct"/>
    <property type="match status" value="1"/>
</dbReference>
<keyword evidence="5" id="KW-1185">Reference proteome</keyword>
<keyword evidence="2" id="KW-0560">Oxidoreductase</keyword>
<evidence type="ECO:0000256" key="2">
    <source>
        <dbReference type="ARBA" id="ARBA00023002"/>
    </source>
</evidence>
<comment type="similarity">
    <text evidence="1">Belongs to the non-flavoprotein flavin reductase family.</text>
</comment>
<dbReference type="GO" id="GO:0042602">
    <property type="term" value="F:riboflavin reductase (NADPH) activity"/>
    <property type="evidence" value="ECO:0007669"/>
    <property type="project" value="TreeGrafter"/>
</dbReference>
<evidence type="ECO:0000313" key="5">
    <source>
        <dbReference type="Proteomes" id="UP000321258"/>
    </source>
</evidence>
<proteinExistence type="inferred from homology"/>
<evidence type="ECO:0000313" key="4">
    <source>
        <dbReference type="EMBL" id="GEO97814.1"/>
    </source>
</evidence>
<sequence length="212" mass="22049">MAFPGAGSVAKGLGADRGERAFPPVGPSAGLVAEQERAMNISVRDIPPPPTSAALLKMAMRRLTGGVVVVTAGSGDERVGLTATSAVSLSVDPPTMLVCVNRASSTWPVIARRRHFCVSILGAEHQAVAERFAGIGSLRGAERYQGADWIVMRSGASGLAGAQAIVDCEIDEVIERHSHAILLGAVREVRVAHQESGSLVYRLGCFGSVPLA</sequence>
<dbReference type="EMBL" id="BJZT01000002">
    <property type="protein sequence ID" value="GEO97814.1"/>
    <property type="molecule type" value="Genomic_DNA"/>
</dbReference>
<evidence type="ECO:0000256" key="1">
    <source>
        <dbReference type="ARBA" id="ARBA00008898"/>
    </source>
</evidence>
<dbReference type="Proteomes" id="UP000321258">
    <property type="component" value="Unassembled WGS sequence"/>
</dbReference>
<dbReference type="Gene3D" id="2.30.110.10">
    <property type="entry name" value="Electron Transport, Fmn-binding Protein, Chain A"/>
    <property type="match status" value="1"/>
</dbReference>
<name>A0A512IJF1_9HYPH</name>
<dbReference type="Pfam" id="PF01613">
    <property type="entry name" value="Flavin_Reduct"/>
    <property type="match status" value="1"/>
</dbReference>
<reference evidence="4 5" key="1">
    <citation type="submission" date="2019-07" db="EMBL/GenBank/DDBJ databases">
        <title>Whole genome shotgun sequence of Methylobacterium haplocladii NBRC 107714.</title>
        <authorList>
            <person name="Hosoyama A."/>
            <person name="Uohara A."/>
            <person name="Ohji S."/>
            <person name="Ichikawa N."/>
        </authorList>
    </citation>
    <scope>NUCLEOTIDE SEQUENCE [LARGE SCALE GENOMIC DNA]</scope>
    <source>
        <strain evidence="4 5">NBRC 107714</strain>
    </source>
</reference>
<dbReference type="PANTHER" id="PTHR30466">
    <property type="entry name" value="FLAVIN REDUCTASE"/>
    <property type="match status" value="1"/>
</dbReference>
<gene>
    <name evidence="4" type="ORF">MHA02_02020</name>
</gene>